<feature type="transmembrane region" description="Helical" evidence="19">
    <location>
        <begin position="236"/>
        <end position="262"/>
    </location>
</feature>
<evidence type="ECO:0000256" key="16">
    <source>
        <dbReference type="ARBA" id="ARBA00023136"/>
    </source>
</evidence>
<comment type="subcellular location">
    <subcellularLocation>
        <location evidence="2">Mitochondrion inner membrane</location>
        <topology evidence="2">Multi-pass membrane protein</topology>
    </subcellularLocation>
</comment>
<feature type="transmembrane region" description="Helical" evidence="19">
    <location>
        <begin position="170"/>
        <end position="189"/>
    </location>
</feature>
<evidence type="ECO:0000256" key="6">
    <source>
        <dbReference type="ARBA" id="ARBA00022448"/>
    </source>
</evidence>
<evidence type="ECO:0000256" key="10">
    <source>
        <dbReference type="ARBA" id="ARBA00022967"/>
    </source>
</evidence>
<feature type="transmembrane region" description="Helical" evidence="19">
    <location>
        <begin position="317"/>
        <end position="337"/>
    </location>
</feature>
<keyword evidence="11" id="KW-0249">Electron transport</keyword>
<evidence type="ECO:0000256" key="1">
    <source>
        <dbReference type="ARBA" id="ARBA00003257"/>
    </source>
</evidence>
<gene>
    <name evidence="20" type="primary">nad2</name>
</gene>
<geneLocation type="mitochondrion" evidence="20"/>
<dbReference type="PANTHER" id="PTHR46552">
    <property type="entry name" value="NADH-UBIQUINONE OXIDOREDUCTASE CHAIN 2"/>
    <property type="match status" value="1"/>
</dbReference>
<dbReference type="EMBL" id="MN654113">
    <property type="protein sequence ID" value="QGW36354.1"/>
    <property type="molecule type" value="Genomic_DNA"/>
</dbReference>
<feature type="transmembrane region" description="Helical" evidence="19">
    <location>
        <begin position="57"/>
        <end position="77"/>
    </location>
</feature>
<feature type="transmembrane region" description="Helical" evidence="19">
    <location>
        <begin position="268"/>
        <end position="296"/>
    </location>
</feature>
<feature type="transmembrane region" description="Helical" evidence="19">
    <location>
        <begin position="195"/>
        <end position="215"/>
    </location>
</feature>
<feature type="transmembrane region" description="Helical" evidence="19">
    <location>
        <begin position="89"/>
        <end position="109"/>
    </location>
</feature>
<keyword evidence="10" id="KW-1278">Translocase</keyword>
<dbReference type="AlphaFoldDB" id="A0A6B9BK29"/>
<evidence type="ECO:0000256" key="19">
    <source>
        <dbReference type="SAM" id="Phobius"/>
    </source>
</evidence>
<evidence type="ECO:0000256" key="2">
    <source>
        <dbReference type="ARBA" id="ARBA00004448"/>
    </source>
</evidence>
<evidence type="ECO:0000256" key="8">
    <source>
        <dbReference type="ARBA" id="ARBA00022692"/>
    </source>
</evidence>
<keyword evidence="12 19" id="KW-1133">Transmembrane helix</keyword>
<evidence type="ECO:0000256" key="17">
    <source>
        <dbReference type="ARBA" id="ARBA00031028"/>
    </source>
</evidence>
<keyword evidence="14" id="KW-0830">Ubiquinone</keyword>
<comment type="function">
    <text evidence="1">Core subunit of the mitochondrial membrane respiratory chain NADH dehydrogenase (Complex I) that is believed to belong to the minimal assembly required for catalysis. Complex I functions in the transfer of electrons from NADH to the respiratory chain. The immediate electron acceptor for the enzyme is believed to be ubiquinone.</text>
</comment>
<evidence type="ECO:0000256" key="9">
    <source>
        <dbReference type="ARBA" id="ARBA00022792"/>
    </source>
</evidence>
<evidence type="ECO:0000313" key="20">
    <source>
        <dbReference type="EMBL" id="QGW36354.1"/>
    </source>
</evidence>
<keyword evidence="15 20" id="KW-0496">Mitochondrion</keyword>
<protein>
    <recommendedName>
        <fullName evidence="5">NADH-ubiquinone oxidoreductase chain 2</fullName>
        <ecNumber evidence="4">7.1.1.2</ecNumber>
    </recommendedName>
    <alternativeName>
        <fullName evidence="17">NADH dehydrogenase subunit 2</fullName>
    </alternativeName>
</protein>
<keyword evidence="9" id="KW-0999">Mitochondrion inner membrane</keyword>
<dbReference type="EC" id="7.1.1.2" evidence="4"/>
<evidence type="ECO:0000256" key="7">
    <source>
        <dbReference type="ARBA" id="ARBA00022660"/>
    </source>
</evidence>
<evidence type="ECO:0000256" key="18">
    <source>
        <dbReference type="ARBA" id="ARBA00049551"/>
    </source>
</evidence>
<evidence type="ECO:0000256" key="12">
    <source>
        <dbReference type="ARBA" id="ARBA00022989"/>
    </source>
</evidence>
<dbReference type="PANTHER" id="PTHR46552:SF1">
    <property type="entry name" value="NADH-UBIQUINONE OXIDOREDUCTASE CHAIN 2"/>
    <property type="match status" value="1"/>
</dbReference>
<feature type="transmembrane region" description="Helical" evidence="19">
    <location>
        <begin position="12"/>
        <end position="36"/>
    </location>
</feature>
<evidence type="ECO:0000256" key="14">
    <source>
        <dbReference type="ARBA" id="ARBA00023075"/>
    </source>
</evidence>
<dbReference type="GO" id="GO:0005743">
    <property type="term" value="C:mitochondrial inner membrane"/>
    <property type="evidence" value="ECO:0007669"/>
    <property type="project" value="UniProtKB-SubCell"/>
</dbReference>
<evidence type="ECO:0000256" key="15">
    <source>
        <dbReference type="ARBA" id="ARBA00023128"/>
    </source>
</evidence>
<organism evidence="20">
    <name type="scientific">Nylanderia flavipes</name>
    <dbReference type="NCBI Taxonomy" id="67766"/>
    <lineage>
        <taxon>Eukaryota</taxon>
        <taxon>Metazoa</taxon>
        <taxon>Ecdysozoa</taxon>
        <taxon>Arthropoda</taxon>
        <taxon>Hexapoda</taxon>
        <taxon>Insecta</taxon>
        <taxon>Pterygota</taxon>
        <taxon>Neoptera</taxon>
        <taxon>Endopterygota</taxon>
        <taxon>Hymenoptera</taxon>
        <taxon>Apocrita</taxon>
        <taxon>Aculeata</taxon>
        <taxon>Formicoidea</taxon>
        <taxon>Formicidae</taxon>
        <taxon>Formicinae</taxon>
        <taxon>Nylanderia</taxon>
    </lineage>
</organism>
<keyword evidence="6" id="KW-0813">Transport</keyword>
<evidence type="ECO:0000256" key="4">
    <source>
        <dbReference type="ARBA" id="ARBA00012944"/>
    </source>
</evidence>
<comment type="catalytic activity">
    <reaction evidence="18">
        <text>a ubiquinone + NADH + 5 H(+)(in) = a ubiquinol + NAD(+) + 4 H(+)(out)</text>
        <dbReference type="Rhea" id="RHEA:29091"/>
        <dbReference type="Rhea" id="RHEA-COMP:9565"/>
        <dbReference type="Rhea" id="RHEA-COMP:9566"/>
        <dbReference type="ChEBI" id="CHEBI:15378"/>
        <dbReference type="ChEBI" id="CHEBI:16389"/>
        <dbReference type="ChEBI" id="CHEBI:17976"/>
        <dbReference type="ChEBI" id="CHEBI:57540"/>
        <dbReference type="ChEBI" id="CHEBI:57945"/>
        <dbReference type="EC" id="7.1.1.2"/>
    </reaction>
</comment>
<reference evidence="20" key="1">
    <citation type="submission" date="2019-11" db="EMBL/GenBank/DDBJ databases">
        <title>The complete mitochondrial genome of Nylanderia flavipes (Smith, 1874) (Hymenoptera; Formicidae).</title>
        <authorList>
            <person name="Park J."/>
            <person name="Xi H."/>
            <person name="Park J."/>
        </authorList>
    </citation>
    <scope>NUCLEOTIDE SEQUENCE</scope>
</reference>
<evidence type="ECO:0000256" key="11">
    <source>
        <dbReference type="ARBA" id="ARBA00022982"/>
    </source>
</evidence>
<evidence type="ECO:0000256" key="5">
    <source>
        <dbReference type="ARBA" id="ARBA00021008"/>
    </source>
</evidence>
<keyword evidence="16 19" id="KW-0472">Membrane</keyword>
<comment type="similarity">
    <text evidence="3">Belongs to the complex I subunit 2 family.</text>
</comment>
<keyword evidence="13" id="KW-0520">NAD</keyword>
<proteinExistence type="inferred from homology"/>
<sequence>MLLFNLFIKYFIIYNLITLTIIPLFTHDLLIIWFIMEINNFMFICYMSMEMNLKKNIFLFYMIQVLASLLLIFPLIINNFFFFNNQNILIFNFYLSLILKLGIPPFHMWMIYLSSYMPWKILFIFLTFQKIIPFYMFSLIEINLQIFLFMILLSSYIPIFKMINLLNFKILLTYSSINQSSWMLLLIFFKNLFWLIYMFIYSIILMIISFYFNYFKFSFNFYIYFFNKMNFNFLSIFLMFNLASIPPLSFFLMKWFSIYIFMFNSKMFLIFILMMINSFILIYIYLNLLSLMMFFFTMKIKFNLININNNDNKKKIIFKNMYLIMFFSFFSSLYFIIL</sequence>
<keyword evidence="7" id="KW-0679">Respiratory chain</keyword>
<dbReference type="InterPro" id="IPR050175">
    <property type="entry name" value="Complex_I_Subunit_2"/>
</dbReference>
<evidence type="ECO:0000256" key="13">
    <source>
        <dbReference type="ARBA" id="ARBA00023027"/>
    </source>
</evidence>
<evidence type="ECO:0000256" key="3">
    <source>
        <dbReference type="ARBA" id="ARBA00007012"/>
    </source>
</evidence>
<name>A0A6B9BK29_9HYME</name>
<accession>A0A6B9BK29</accession>
<dbReference type="GO" id="GO:0008137">
    <property type="term" value="F:NADH dehydrogenase (ubiquinone) activity"/>
    <property type="evidence" value="ECO:0007669"/>
    <property type="project" value="UniProtKB-EC"/>
</dbReference>
<keyword evidence="8 19" id="KW-0812">Transmembrane</keyword>
<dbReference type="GO" id="GO:0006120">
    <property type="term" value="P:mitochondrial electron transport, NADH to ubiquinone"/>
    <property type="evidence" value="ECO:0007669"/>
    <property type="project" value="TreeGrafter"/>
</dbReference>